<dbReference type="GO" id="GO:0045900">
    <property type="term" value="P:negative regulation of translational elongation"/>
    <property type="evidence" value="ECO:0007669"/>
    <property type="project" value="TreeGrafter"/>
</dbReference>
<sequence>MNTLRSSGTAFLLNATVWQGVTRGHQRVNGYWGSFVSGGPPTAVQPLVVSRVPRRGAALPIRASTDAATNPGVPLTITGNNVDLNESLRSFVKDKIGRVMAKHRGLATRVDVHLAVAHNPRIRNACDCEVTVHVRGRVLRSSVKSESMQGSVDMAADKLKRTIRKYKERHTAHSGHEGVVEFAVEAGQMPETELADGLNAPRVGTTEAEAEDPVYGGSKRKTQVESELEEMGVEPARDVVRKKKFPMPLQTVEEAVLCLEYIDHDFYVFRNADTKEINVVYRRNHGGVGLIEPEA</sequence>
<dbReference type="PANTHER" id="PTHR33231:SF1">
    <property type="entry name" value="30S RIBOSOMAL PROTEIN"/>
    <property type="match status" value="1"/>
</dbReference>
<dbReference type="GO" id="GO:0022627">
    <property type="term" value="C:cytosolic small ribosomal subunit"/>
    <property type="evidence" value="ECO:0007669"/>
    <property type="project" value="TreeGrafter"/>
</dbReference>
<dbReference type="Gene3D" id="3.30.160.100">
    <property type="entry name" value="Ribosome hibernation promotion factor-like"/>
    <property type="match status" value="1"/>
</dbReference>
<organism evidence="4 5">
    <name type="scientific">Cyanidium caldarium</name>
    <name type="common">Red alga</name>
    <dbReference type="NCBI Taxonomy" id="2771"/>
    <lineage>
        <taxon>Eukaryota</taxon>
        <taxon>Rhodophyta</taxon>
        <taxon>Bangiophyceae</taxon>
        <taxon>Cyanidiales</taxon>
        <taxon>Cyanidiaceae</taxon>
        <taxon>Cyanidium</taxon>
    </lineage>
</organism>
<dbReference type="Proteomes" id="UP001301350">
    <property type="component" value="Unassembled WGS sequence"/>
</dbReference>
<evidence type="ECO:0000259" key="3">
    <source>
        <dbReference type="Pfam" id="PF16321"/>
    </source>
</evidence>
<dbReference type="InterPro" id="IPR032528">
    <property type="entry name" value="Ribosom_S30AE_C"/>
</dbReference>
<evidence type="ECO:0000313" key="5">
    <source>
        <dbReference type="Proteomes" id="UP001301350"/>
    </source>
</evidence>
<accession>A0AAV9IYQ9</accession>
<dbReference type="SUPFAM" id="SSF69754">
    <property type="entry name" value="Ribosome binding protein Y (YfiA homologue)"/>
    <property type="match status" value="1"/>
</dbReference>
<dbReference type="GO" id="GO:0043024">
    <property type="term" value="F:ribosomal small subunit binding"/>
    <property type="evidence" value="ECO:0007669"/>
    <property type="project" value="TreeGrafter"/>
</dbReference>
<dbReference type="AlphaFoldDB" id="A0AAV9IYQ9"/>
<evidence type="ECO:0000256" key="2">
    <source>
        <dbReference type="SAM" id="MobiDB-lite"/>
    </source>
</evidence>
<dbReference type="PANTHER" id="PTHR33231">
    <property type="entry name" value="30S RIBOSOMAL PROTEIN"/>
    <property type="match status" value="1"/>
</dbReference>
<dbReference type="NCBIfam" id="TIGR00741">
    <property type="entry name" value="yfiA"/>
    <property type="match status" value="1"/>
</dbReference>
<dbReference type="InterPro" id="IPR038416">
    <property type="entry name" value="Ribosom_S30AE_C_sf"/>
</dbReference>
<dbReference type="InterPro" id="IPR003489">
    <property type="entry name" value="RHF/RaiA"/>
</dbReference>
<dbReference type="EMBL" id="JANCYW010000010">
    <property type="protein sequence ID" value="KAK4536943.1"/>
    <property type="molecule type" value="Genomic_DNA"/>
</dbReference>
<dbReference type="InterPro" id="IPR034694">
    <property type="entry name" value="HPF_long/plastid"/>
</dbReference>
<comment type="caution">
    <text evidence="4">The sequence shown here is derived from an EMBL/GenBank/DDBJ whole genome shotgun (WGS) entry which is preliminary data.</text>
</comment>
<dbReference type="InterPro" id="IPR050574">
    <property type="entry name" value="HPF/YfiA_ribosome-assoc"/>
</dbReference>
<name>A0AAV9IYQ9_CYACA</name>
<dbReference type="CDD" id="cd00552">
    <property type="entry name" value="RaiA"/>
    <property type="match status" value="1"/>
</dbReference>
<reference evidence="4 5" key="1">
    <citation type="submission" date="2022-07" db="EMBL/GenBank/DDBJ databases">
        <title>Genome-wide signatures of adaptation to extreme environments.</title>
        <authorList>
            <person name="Cho C.H."/>
            <person name="Yoon H.S."/>
        </authorList>
    </citation>
    <scope>NUCLEOTIDE SEQUENCE [LARGE SCALE GENOMIC DNA]</scope>
    <source>
        <strain evidence="4 5">DBV 063 E5</strain>
    </source>
</reference>
<proteinExistence type="inferred from homology"/>
<dbReference type="HAMAP" id="MF_00839">
    <property type="entry name" value="HPF"/>
    <property type="match status" value="1"/>
</dbReference>
<feature type="domain" description="Sigma 54 modulation/S30EA ribosomal protein C-terminal" evidence="3">
    <location>
        <begin position="236"/>
        <end position="290"/>
    </location>
</feature>
<dbReference type="Pfam" id="PF02482">
    <property type="entry name" value="Ribosomal_S30AE"/>
    <property type="match status" value="1"/>
</dbReference>
<feature type="region of interest" description="Disordered" evidence="2">
    <location>
        <begin position="207"/>
        <end position="232"/>
    </location>
</feature>
<evidence type="ECO:0000256" key="1">
    <source>
        <dbReference type="ARBA" id="ARBA00022845"/>
    </source>
</evidence>
<keyword evidence="1" id="KW-0810">Translation regulation</keyword>
<protein>
    <recommendedName>
        <fullName evidence="3">Sigma 54 modulation/S30EA ribosomal protein C-terminal domain-containing protein</fullName>
    </recommendedName>
</protein>
<keyword evidence="5" id="KW-1185">Reference proteome</keyword>
<dbReference type="InterPro" id="IPR036567">
    <property type="entry name" value="RHF-like"/>
</dbReference>
<dbReference type="Gene3D" id="3.30.505.50">
    <property type="entry name" value="Sigma 54 modulation/S30EA ribosomal protein, C-terminal domain"/>
    <property type="match status" value="1"/>
</dbReference>
<dbReference type="Pfam" id="PF16321">
    <property type="entry name" value="Ribosom_S30AE_C"/>
    <property type="match status" value="1"/>
</dbReference>
<gene>
    <name evidence="4" type="ORF">CDCA_CDCA10G2968</name>
</gene>
<evidence type="ECO:0000313" key="4">
    <source>
        <dbReference type="EMBL" id="KAK4536943.1"/>
    </source>
</evidence>